<feature type="compositionally biased region" description="Polar residues" evidence="9">
    <location>
        <begin position="1"/>
        <end position="16"/>
    </location>
</feature>
<feature type="region of interest" description="Disordered" evidence="9">
    <location>
        <begin position="1"/>
        <end position="32"/>
    </location>
</feature>
<dbReference type="GO" id="GO:0043022">
    <property type="term" value="F:ribosome binding"/>
    <property type="evidence" value="ECO:0007669"/>
    <property type="project" value="TreeGrafter"/>
</dbReference>
<dbReference type="EMBL" id="JAACJO010000008">
    <property type="protein sequence ID" value="KAF5354913.1"/>
    <property type="molecule type" value="Genomic_DNA"/>
</dbReference>
<evidence type="ECO:0000256" key="3">
    <source>
        <dbReference type="ARBA" id="ARBA00007676"/>
    </source>
</evidence>
<dbReference type="OrthoDB" id="5421607at2759"/>
<evidence type="ECO:0000256" key="9">
    <source>
        <dbReference type="SAM" id="MobiDB-lite"/>
    </source>
</evidence>
<dbReference type="Gene3D" id="1.25.40.10">
    <property type="entry name" value="Tetratricopeptide repeat domain"/>
    <property type="match status" value="1"/>
</dbReference>
<evidence type="ECO:0000313" key="12">
    <source>
        <dbReference type="Proteomes" id="UP000559027"/>
    </source>
</evidence>
<feature type="compositionally biased region" description="Low complexity" evidence="9">
    <location>
        <begin position="223"/>
        <end position="238"/>
    </location>
</feature>
<dbReference type="GO" id="GO:0008312">
    <property type="term" value="F:7S RNA binding"/>
    <property type="evidence" value="ECO:0007669"/>
    <property type="project" value="InterPro"/>
</dbReference>
<dbReference type="InterPro" id="IPR031545">
    <property type="entry name" value="SRP72_TPR-like"/>
</dbReference>
<dbReference type="Pfam" id="PF08492">
    <property type="entry name" value="SRP72"/>
    <property type="match status" value="1"/>
</dbReference>
<feature type="region of interest" description="Disordered" evidence="9">
    <location>
        <begin position="210"/>
        <end position="316"/>
    </location>
</feature>
<evidence type="ECO:0000256" key="7">
    <source>
        <dbReference type="ARBA" id="ARBA00023135"/>
    </source>
</evidence>
<keyword evidence="6" id="KW-0256">Endoplasmic reticulum</keyword>
<evidence type="ECO:0000256" key="8">
    <source>
        <dbReference type="ARBA" id="ARBA00023274"/>
    </source>
</evidence>
<feature type="domain" description="Signal recognition particle SRP72 subunit RNA-binding" evidence="10">
    <location>
        <begin position="229"/>
        <end position="276"/>
    </location>
</feature>
<comment type="similarity">
    <text evidence="3">Belongs to the SRP72 family.</text>
</comment>
<dbReference type="InterPro" id="IPR011990">
    <property type="entry name" value="TPR-like_helical_dom_sf"/>
</dbReference>
<dbReference type="AlphaFoldDB" id="A0A8H5G000"/>
<dbReference type="InterPro" id="IPR026270">
    <property type="entry name" value="SRP72"/>
</dbReference>
<proteinExistence type="inferred from homology"/>
<keyword evidence="7" id="KW-0733">Signal recognition particle</keyword>
<organism evidence="11 12">
    <name type="scientific">Leucocoprinus leucothites</name>
    <dbReference type="NCBI Taxonomy" id="201217"/>
    <lineage>
        <taxon>Eukaryota</taxon>
        <taxon>Fungi</taxon>
        <taxon>Dikarya</taxon>
        <taxon>Basidiomycota</taxon>
        <taxon>Agaricomycotina</taxon>
        <taxon>Agaricomycetes</taxon>
        <taxon>Agaricomycetidae</taxon>
        <taxon>Agaricales</taxon>
        <taxon>Agaricineae</taxon>
        <taxon>Agaricaceae</taxon>
        <taxon>Leucocoprinus</taxon>
    </lineage>
</organism>
<sequence>MPPPSATTARSKGTASKSRDGPGARKNTPKKHISEAERVRRYFSSLCSQIDGGHFANAIKTCDKILRIHPDDVDALSTKLFLLLQTDQYETALVVIDREKDKSKFAFERAYTLYRSREDTEAQQAIKSLKEKNSDDRGLAHLEAQLFYRDGLYQEAYDLYNELLDSTDPDTEEHSDILTNLQAAQKHLDFINNDYLRAIDSLPTSITNAIETAPPPAPNPSIVTVSSPSAQSQPSATSPEKSKKVRKSRVPPGVVPGVTPPPDPERWLKKSERSTFNQGRRRRGGGGGATQGSASFDAPVSGSALTNKGGKGKRKK</sequence>
<keyword evidence="5" id="KW-0963">Cytoplasm</keyword>
<keyword evidence="8" id="KW-0687">Ribonucleoprotein</keyword>
<dbReference type="Proteomes" id="UP000559027">
    <property type="component" value="Unassembled WGS sequence"/>
</dbReference>
<evidence type="ECO:0000256" key="6">
    <source>
        <dbReference type="ARBA" id="ARBA00022824"/>
    </source>
</evidence>
<evidence type="ECO:0000313" key="11">
    <source>
        <dbReference type="EMBL" id="KAF5354913.1"/>
    </source>
</evidence>
<comment type="caution">
    <text evidence="11">The sequence shown here is derived from an EMBL/GenBank/DDBJ whole genome shotgun (WGS) entry which is preliminary data.</text>
</comment>
<accession>A0A8H5G000</accession>
<gene>
    <name evidence="11" type="ORF">D9756_005625</name>
</gene>
<dbReference type="PANTHER" id="PTHR14094">
    <property type="entry name" value="SIGNAL RECOGNITION PARTICLE 72"/>
    <property type="match status" value="1"/>
</dbReference>
<dbReference type="SUPFAM" id="SSF48452">
    <property type="entry name" value="TPR-like"/>
    <property type="match status" value="1"/>
</dbReference>
<keyword evidence="12" id="KW-1185">Reference proteome</keyword>
<evidence type="ECO:0000256" key="5">
    <source>
        <dbReference type="ARBA" id="ARBA00022490"/>
    </source>
</evidence>
<dbReference type="GO" id="GO:0006614">
    <property type="term" value="P:SRP-dependent cotranslational protein targeting to membrane"/>
    <property type="evidence" value="ECO:0007669"/>
    <property type="project" value="InterPro"/>
</dbReference>
<feature type="compositionally biased region" description="Basic and acidic residues" evidence="9">
    <location>
        <begin position="263"/>
        <end position="273"/>
    </location>
</feature>
<evidence type="ECO:0000256" key="1">
    <source>
        <dbReference type="ARBA" id="ARBA00004240"/>
    </source>
</evidence>
<protein>
    <recommendedName>
        <fullName evidence="4">Signal recognition particle subunit SRP72</fullName>
    </recommendedName>
</protein>
<dbReference type="PANTHER" id="PTHR14094:SF9">
    <property type="entry name" value="SIGNAL RECOGNITION PARTICLE SUBUNIT SRP72"/>
    <property type="match status" value="1"/>
</dbReference>
<dbReference type="Pfam" id="PF17004">
    <property type="entry name" value="SRP_TPR_like"/>
    <property type="match status" value="1"/>
</dbReference>
<evidence type="ECO:0000256" key="2">
    <source>
        <dbReference type="ARBA" id="ARBA00004496"/>
    </source>
</evidence>
<comment type="subcellular location">
    <subcellularLocation>
        <location evidence="2">Cytoplasm</location>
    </subcellularLocation>
    <subcellularLocation>
        <location evidence="1">Endoplasmic reticulum</location>
    </subcellularLocation>
</comment>
<reference evidence="11 12" key="1">
    <citation type="journal article" date="2020" name="ISME J.">
        <title>Uncovering the hidden diversity of litter-decomposition mechanisms in mushroom-forming fungi.</title>
        <authorList>
            <person name="Floudas D."/>
            <person name="Bentzer J."/>
            <person name="Ahren D."/>
            <person name="Johansson T."/>
            <person name="Persson P."/>
            <person name="Tunlid A."/>
        </authorList>
    </citation>
    <scope>NUCLEOTIDE SEQUENCE [LARGE SCALE GENOMIC DNA]</scope>
    <source>
        <strain evidence="11 12">CBS 146.42</strain>
    </source>
</reference>
<dbReference type="GO" id="GO:0005783">
    <property type="term" value="C:endoplasmic reticulum"/>
    <property type="evidence" value="ECO:0007669"/>
    <property type="project" value="UniProtKB-SubCell"/>
</dbReference>
<evidence type="ECO:0000256" key="4">
    <source>
        <dbReference type="ARBA" id="ARBA00018350"/>
    </source>
</evidence>
<name>A0A8H5G000_9AGAR</name>
<dbReference type="GO" id="GO:0005786">
    <property type="term" value="C:signal recognition particle, endoplasmic reticulum targeting"/>
    <property type="evidence" value="ECO:0007669"/>
    <property type="project" value="UniProtKB-KW"/>
</dbReference>
<evidence type="ECO:0000259" key="10">
    <source>
        <dbReference type="Pfam" id="PF08492"/>
    </source>
</evidence>
<dbReference type="InterPro" id="IPR013699">
    <property type="entry name" value="Signal_recog_part_SRP72_RNA-bd"/>
</dbReference>